<dbReference type="InterPro" id="IPR004013">
    <property type="entry name" value="PHP_dom"/>
</dbReference>
<dbReference type="PANTHER" id="PTHR36928:SF1">
    <property type="entry name" value="PHOSPHATASE YCDX-RELATED"/>
    <property type="match status" value="1"/>
</dbReference>
<name>A0A151AV80_9FIRM</name>
<dbReference type="SUPFAM" id="SSF89550">
    <property type="entry name" value="PHP domain-like"/>
    <property type="match status" value="1"/>
</dbReference>
<dbReference type="SMART" id="SM00481">
    <property type="entry name" value="POLIIIAc"/>
    <property type="match status" value="1"/>
</dbReference>
<accession>A0A151AV80</accession>
<keyword evidence="3" id="KW-1185">Reference proteome</keyword>
<dbReference type="GO" id="GO:0042578">
    <property type="term" value="F:phosphoric ester hydrolase activity"/>
    <property type="evidence" value="ECO:0007669"/>
    <property type="project" value="TreeGrafter"/>
</dbReference>
<dbReference type="EC" id="3.1.3.-" evidence="2"/>
<dbReference type="Proteomes" id="UP000075670">
    <property type="component" value="Unassembled WGS sequence"/>
</dbReference>
<dbReference type="Gene3D" id="3.20.20.140">
    <property type="entry name" value="Metal-dependent hydrolases"/>
    <property type="match status" value="1"/>
</dbReference>
<reference evidence="2 3" key="1">
    <citation type="submission" date="2016-02" db="EMBL/GenBank/DDBJ databases">
        <title>Genome sequence of Moorella mulderi DSM 14980.</title>
        <authorList>
            <person name="Poehlein A."/>
            <person name="Daniel R."/>
        </authorList>
    </citation>
    <scope>NUCLEOTIDE SEQUENCE [LARGE SCALE GENOMIC DNA]</scope>
    <source>
        <strain evidence="2 3">DSM 14980</strain>
    </source>
</reference>
<keyword evidence="2" id="KW-0378">Hydrolase</keyword>
<organism evidence="2 3">
    <name type="scientific">Moorella mulderi DSM 14980</name>
    <dbReference type="NCBI Taxonomy" id="1122241"/>
    <lineage>
        <taxon>Bacteria</taxon>
        <taxon>Bacillati</taxon>
        <taxon>Bacillota</taxon>
        <taxon>Clostridia</taxon>
        <taxon>Neomoorellales</taxon>
        <taxon>Neomoorellaceae</taxon>
        <taxon>Neomoorella</taxon>
    </lineage>
</organism>
<dbReference type="AlphaFoldDB" id="A0A151AV80"/>
<gene>
    <name evidence="2" type="primary">ycdX_2</name>
    <name evidence="2" type="ORF">MOMUL_22500</name>
</gene>
<dbReference type="OrthoDB" id="9808747at2"/>
<dbReference type="GO" id="GO:0008270">
    <property type="term" value="F:zinc ion binding"/>
    <property type="evidence" value="ECO:0007669"/>
    <property type="project" value="TreeGrafter"/>
</dbReference>
<evidence type="ECO:0000313" key="2">
    <source>
        <dbReference type="EMBL" id="KYH31511.1"/>
    </source>
</evidence>
<dbReference type="PANTHER" id="PTHR36928">
    <property type="entry name" value="PHOSPHATASE YCDX-RELATED"/>
    <property type="match status" value="1"/>
</dbReference>
<dbReference type="GO" id="GO:0005829">
    <property type="term" value="C:cytosol"/>
    <property type="evidence" value="ECO:0007669"/>
    <property type="project" value="TreeGrafter"/>
</dbReference>
<dbReference type="InterPro" id="IPR050243">
    <property type="entry name" value="PHP_phosphatase"/>
</dbReference>
<sequence length="244" mass="26835">MLQSFRADYHVHTRRSDGRASARDMVAAARRAGLEEVALTDHGPCNIGVGVNAAGVFLRLKRKVATWESPGIRVLVGAEANIVGLNGEIDIPAAVYRQLDLLLVGLHPYVLPRDWPAARDLVLANQLQGRSRRWRERAVEANTRALMAALEKHPVFCLTHPGLGMPVDIEPLALACARAGTLWEVNVGHLYQRPEELARAARCGVRFVVNSDAHQPATVGRLEEGWELLRAAGVPQEQVINLRH</sequence>
<dbReference type="InterPro" id="IPR016195">
    <property type="entry name" value="Pol/histidinol_Pase-like"/>
</dbReference>
<dbReference type="PATRIC" id="fig|1122241.3.peg.2394"/>
<evidence type="ECO:0000259" key="1">
    <source>
        <dbReference type="SMART" id="SM00481"/>
    </source>
</evidence>
<dbReference type="InterPro" id="IPR003141">
    <property type="entry name" value="Pol/His_phosphatase_N"/>
</dbReference>
<protein>
    <submittedName>
        <fullName evidence="2">Putative phosphatase YcdX</fullName>
        <ecNumber evidence="2">3.1.3.-</ecNumber>
    </submittedName>
</protein>
<dbReference type="Pfam" id="PF02811">
    <property type="entry name" value="PHP"/>
    <property type="match status" value="1"/>
</dbReference>
<dbReference type="RefSeq" id="WP_062284920.1">
    <property type="nucleotide sequence ID" value="NZ_LTBC01000010.1"/>
</dbReference>
<evidence type="ECO:0000313" key="3">
    <source>
        <dbReference type="Proteomes" id="UP000075670"/>
    </source>
</evidence>
<dbReference type="EMBL" id="LTBC01000010">
    <property type="protein sequence ID" value="KYH31511.1"/>
    <property type="molecule type" value="Genomic_DNA"/>
</dbReference>
<proteinExistence type="predicted"/>
<comment type="caution">
    <text evidence="2">The sequence shown here is derived from an EMBL/GenBank/DDBJ whole genome shotgun (WGS) entry which is preliminary data.</text>
</comment>
<feature type="domain" description="Polymerase/histidinol phosphatase N-terminal" evidence="1">
    <location>
        <begin position="7"/>
        <end position="84"/>
    </location>
</feature>